<dbReference type="InterPro" id="IPR029033">
    <property type="entry name" value="His_PPase_superfam"/>
</dbReference>
<dbReference type="PANTHER" id="PTHR46517">
    <property type="entry name" value="FRUCTOSE-2,6-BISPHOSPHATASE TIGAR"/>
    <property type="match status" value="1"/>
</dbReference>
<reference evidence="2 3" key="1">
    <citation type="submission" date="2024-02" db="EMBL/GenBank/DDBJ databases">
        <title>A draft genome for the cacao thread blight pathogen Marasmius crinis-equi.</title>
        <authorList>
            <person name="Cohen S.P."/>
            <person name="Baruah I.K."/>
            <person name="Amoako-Attah I."/>
            <person name="Bukari Y."/>
            <person name="Meinhardt L.W."/>
            <person name="Bailey B.A."/>
        </authorList>
    </citation>
    <scope>NUCLEOTIDE SEQUENCE [LARGE SCALE GENOMIC DNA]</scope>
    <source>
        <strain evidence="2 3">GH-76</strain>
    </source>
</reference>
<protein>
    <recommendedName>
        <fullName evidence="4">Phosphoglycerate mutase</fullName>
    </recommendedName>
</protein>
<evidence type="ECO:0000313" key="2">
    <source>
        <dbReference type="EMBL" id="KAL0565850.1"/>
    </source>
</evidence>
<evidence type="ECO:0008006" key="4">
    <source>
        <dbReference type="Google" id="ProtNLM"/>
    </source>
</evidence>
<name>A0ABR3ESH8_9AGAR</name>
<dbReference type="InterPro" id="IPR001345">
    <property type="entry name" value="PG/BPGM_mutase_AS"/>
</dbReference>
<accession>A0ABR3ESH8</accession>
<gene>
    <name evidence="2" type="ORF">V5O48_016170</name>
</gene>
<dbReference type="Pfam" id="PF00300">
    <property type="entry name" value="His_Phos_1"/>
    <property type="match status" value="1"/>
</dbReference>
<organism evidence="2 3">
    <name type="scientific">Marasmius crinis-equi</name>
    <dbReference type="NCBI Taxonomy" id="585013"/>
    <lineage>
        <taxon>Eukaryota</taxon>
        <taxon>Fungi</taxon>
        <taxon>Dikarya</taxon>
        <taxon>Basidiomycota</taxon>
        <taxon>Agaricomycotina</taxon>
        <taxon>Agaricomycetes</taxon>
        <taxon>Agaricomycetidae</taxon>
        <taxon>Agaricales</taxon>
        <taxon>Marasmiineae</taxon>
        <taxon>Marasmiaceae</taxon>
        <taxon>Marasmius</taxon>
    </lineage>
</organism>
<comment type="caution">
    <text evidence="2">The sequence shown here is derived from an EMBL/GenBank/DDBJ whole genome shotgun (WGS) entry which is preliminary data.</text>
</comment>
<dbReference type="Proteomes" id="UP001465976">
    <property type="component" value="Unassembled WGS sequence"/>
</dbReference>
<dbReference type="SMART" id="SM00855">
    <property type="entry name" value="PGAM"/>
    <property type="match status" value="1"/>
</dbReference>
<dbReference type="SUPFAM" id="SSF53254">
    <property type="entry name" value="Phosphoglycerate mutase-like"/>
    <property type="match status" value="1"/>
</dbReference>
<dbReference type="EMBL" id="JBAHYK010002099">
    <property type="protein sequence ID" value="KAL0565850.1"/>
    <property type="molecule type" value="Genomic_DNA"/>
</dbReference>
<dbReference type="PROSITE" id="PS00175">
    <property type="entry name" value="PG_MUTASE"/>
    <property type="match status" value="1"/>
</dbReference>
<dbReference type="InterPro" id="IPR013078">
    <property type="entry name" value="His_Pase_superF_clade-1"/>
</dbReference>
<keyword evidence="1" id="KW-0378">Hydrolase</keyword>
<dbReference type="Gene3D" id="3.40.50.1240">
    <property type="entry name" value="Phosphoglycerate mutase-like"/>
    <property type="match status" value="1"/>
</dbReference>
<proteinExistence type="predicted"/>
<dbReference type="InterPro" id="IPR051695">
    <property type="entry name" value="Phosphoglycerate_Mutase"/>
</dbReference>
<evidence type="ECO:0000256" key="1">
    <source>
        <dbReference type="ARBA" id="ARBA00022801"/>
    </source>
</evidence>
<evidence type="ECO:0000313" key="3">
    <source>
        <dbReference type="Proteomes" id="UP001465976"/>
    </source>
</evidence>
<keyword evidence="3" id="KW-1185">Reference proteome</keyword>
<sequence>MPSARLYLVRHGETDENRNGIIQGHLDTELNEQGIAQSEITAQAMESIPLTEVWSSDLQRAVKTAQIIAEKHPGLSFVSTKKLRERGLGKIEGSHHTQASKILSAFPGGIDPSAEAFEVLYKRLMSWWDTDILGLTKRPVQSLDLPNHQNENEKQHHILIVSHGGFIGTVVKQLLDTGRISDSSSSPAMTQMKWSLNTSITTIDIDESGEGTLVKYADIGHMLDAVREGRIVEKNVDVLLAEYTRAAGGETL</sequence>
<dbReference type="PANTHER" id="PTHR46517:SF1">
    <property type="entry name" value="FRUCTOSE-2,6-BISPHOSPHATASE TIGAR"/>
    <property type="match status" value="1"/>
</dbReference>
<dbReference type="CDD" id="cd07067">
    <property type="entry name" value="HP_PGM_like"/>
    <property type="match status" value="1"/>
</dbReference>